<keyword evidence="4" id="KW-0547">Nucleotide-binding</keyword>
<reference evidence="8 9" key="1">
    <citation type="submission" date="2019-12" db="EMBL/GenBank/DDBJ databases">
        <title>Comparative genomics gives insights into the taxonomy of the Azoarcus-Aromatoleum group and reveals separate origins of nif in the plant-associated Azoarcus and non-plant-associated Aromatoleum sub-groups.</title>
        <authorList>
            <person name="Lafos M."/>
            <person name="Maluk M."/>
            <person name="Batista M."/>
            <person name="Junghare M."/>
            <person name="Carmona M."/>
            <person name="Faoro H."/>
            <person name="Cruz L.M."/>
            <person name="Battistoni F."/>
            <person name="De Souza E."/>
            <person name="Pedrosa F."/>
            <person name="Chen W.-M."/>
            <person name="Poole P.S."/>
            <person name="Dixon R.A."/>
            <person name="James E.K."/>
        </authorList>
    </citation>
    <scope>NUCLEOTIDE SEQUENCE [LARGE SCALE GENOMIC DNA]</scope>
    <source>
        <strain evidence="8 9">Td21</strain>
    </source>
</reference>
<dbReference type="SUPFAM" id="SSF50465">
    <property type="entry name" value="EF-Tu/eEF-1alpha/eIF2-gamma C-terminal domain"/>
    <property type="match status" value="1"/>
</dbReference>
<dbReference type="InterPro" id="IPR041757">
    <property type="entry name" value="CysN_GTP-bd"/>
</dbReference>
<evidence type="ECO:0000259" key="7">
    <source>
        <dbReference type="PROSITE" id="PS51722"/>
    </source>
</evidence>
<dbReference type="InterPro" id="IPR054696">
    <property type="entry name" value="GTP-eEF1A_C"/>
</dbReference>
<evidence type="ECO:0000256" key="4">
    <source>
        <dbReference type="ARBA" id="ARBA00022741"/>
    </source>
</evidence>
<dbReference type="InterPro" id="IPR009001">
    <property type="entry name" value="Transl_elong_EF1A/Init_IF2_C"/>
</dbReference>
<proteinExistence type="predicted"/>
<dbReference type="PANTHER" id="PTHR23115">
    <property type="entry name" value="TRANSLATION FACTOR"/>
    <property type="match status" value="1"/>
</dbReference>
<dbReference type="NCBIfam" id="NF003478">
    <property type="entry name" value="PRK05124.1"/>
    <property type="match status" value="1"/>
</dbReference>
<keyword evidence="6" id="KW-0342">GTP-binding</keyword>
<dbReference type="EC" id="2.7.7.4" evidence="1"/>
<dbReference type="PRINTS" id="PR00315">
    <property type="entry name" value="ELONGATNFCT"/>
</dbReference>
<dbReference type="InterPro" id="IPR011779">
    <property type="entry name" value="SO4_adenylTrfase_lsu"/>
</dbReference>
<protein>
    <recommendedName>
        <fullName evidence="1">sulfate adenylyltransferase</fullName>
        <ecNumber evidence="1">2.7.7.4</ecNumber>
    </recommendedName>
</protein>
<dbReference type="Pfam" id="PF22594">
    <property type="entry name" value="GTP-eEF1A_C"/>
    <property type="match status" value="1"/>
</dbReference>
<feature type="domain" description="Tr-type G" evidence="7">
    <location>
        <begin position="12"/>
        <end position="227"/>
    </location>
</feature>
<dbReference type="SUPFAM" id="SSF52540">
    <property type="entry name" value="P-loop containing nucleoside triphosphate hydrolases"/>
    <property type="match status" value="1"/>
</dbReference>
<evidence type="ECO:0000256" key="5">
    <source>
        <dbReference type="ARBA" id="ARBA00022840"/>
    </source>
</evidence>
<dbReference type="RefSeq" id="WP_169255093.1">
    <property type="nucleotide sequence ID" value="NZ_WTVN01000005.1"/>
</dbReference>
<sequence>MSAIENLPDTDHGLLRFLTCGSVDDGKSTLIGRLLFDTKTILADTLNAIEKTSAKRGMSAVDLSLLTDGLQAEREQGITIDVAYRYFSTGTRKYIIADAPGHEQYTRNMVTAASTANLAIILVDARKGVLTQTRRHSYLASLVGIPHLLVAVNKMDLVDYDQATFERIKADYLAFADKVGIKDVRFIPLSALNGDMIVDRGDRLGWYDGPTLLDILETAPAAHTEQAENFRFPVQFVCRPQDSANPELHDFRGFMGRVESGEVAVGDAVTVLPSGRTSTVKDIQIGGASIERAIHEQSVTLLLADEIDISRGDMIVKSSEQPEQLKQIDATLCWLSETPLSPARTYVLRHTTREVKAKVAKIECLLNVNTLEREPASALAMNDIARLTLKLAQPIFADPYVENRATGAFIIIDESTNNTVGAGMIG</sequence>
<accession>A0ABX1PUR0</accession>
<dbReference type="InterPro" id="IPR000795">
    <property type="entry name" value="T_Tr_GTP-bd_dom"/>
</dbReference>
<dbReference type="InterPro" id="IPR050100">
    <property type="entry name" value="TRAFAC_GTPase_members"/>
</dbReference>
<evidence type="ECO:0000313" key="9">
    <source>
        <dbReference type="Proteomes" id="UP000623795"/>
    </source>
</evidence>
<dbReference type="InterPro" id="IPR044138">
    <property type="entry name" value="CysN_II"/>
</dbReference>
<dbReference type="InterPro" id="IPR031157">
    <property type="entry name" value="G_TR_CS"/>
</dbReference>
<dbReference type="NCBIfam" id="TIGR02034">
    <property type="entry name" value="CysN"/>
    <property type="match status" value="1"/>
</dbReference>
<dbReference type="InterPro" id="IPR044139">
    <property type="entry name" value="CysN_NoDQ_III"/>
</dbReference>
<dbReference type="Proteomes" id="UP000623795">
    <property type="component" value="Unassembled WGS sequence"/>
</dbReference>
<organism evidence="8 9">
    <name type="scientific">Aromatoleum toluvorans</name>
    <dbReference type="NCBI Taxonomy" id="92002"/>
    <lineage>
        <taxon>Bacteria</taxon>
        <taxon>Pseudomonadati</taxon>
        <taxon>Pseudomonadota</taxon>
        <taxon>Betaproteobacteria</taxon>
        <taxon>Rhodocyclales</taxon>
        <taxon>Rhodocyclaceae</taxon>
        <taxon>Aromatoleum</taxon>
    </lineage>
</organism>
<name>A0ABX1PUR0_9RHOO</name>
<dbReference type="CDD" id="cd04095">
    <property type="entry name" value="CysN_NoDQ_III"/>
    <property type="match status" value="1"/>
</dbReference>
<evidence type="ECO:0000313" key="8">
    <source>
        <dbReference type="EMBL" id="NMG43188.1"/>
    </source>
</evidence>
<dbReference type="Pfam" id="PF00009">
    <property type="entry name" value="GTP_EFTU"/>
    <property type="match status" value="1"/>
</dbReference>
<dbReference type="GO" id="GO:0004781">
    <property type="term" value="F:sulfate adenylyltransferase (ATP) activity"/>
    <property type="evidence" value="ECO:0007669"/>
    <property type="project" value="UniProtKB-EC"/>
</dbReference>
<dbReference type="CDD" id="cd03695">
    <property type="entry name" value="CysN_NodQ_II"/>
    <property type="match status" value="1"/>
</dbReference>
<gene>
    <name evidence="8" type="primary">cysN</name>
    <name evidence="8" type="ORF">GPA22_05515</name>
</gene>
<dbReference type="InterPro" id="IPR009000">
    <property type="entry name" value="Transl_B-barrel_sf"/>
</dbReference>
<keyword evidence="3 8" id="KW-0548">Nucleotidyltransferase</keyword>
<keyword evidence="2 8" id="KW-0808">Transferase</keyword>
<dbReference type="PROSITE" id="PS51722">
    <property type="entry name" value="G_TR_2"/>
    <property type="match status" value="1"/>
</dbReference>
<dbReference type="Gene3D" id="2.40.30.10">
    <property type="entry name" value="Translation factors"/>
    <property type="match status" value="2"/>
</dbReference>
<keyword evidence="5" id="KW-0067">ATP-binding</keyword>
<dbReference type="Gene3D" id="3.40.50.300">
    <property type="entry name" value="P-loop containing nucleotide triphosphate hydrolases"/>
    <property type="match status" value="1"/>
</dbReference>
<evidence type="ECO:0000256" key="6">
    <source>
        <dbReference type="ARBA" id="ARBA00023134"/>
    </source>
</evidence>
<evidence type="ECO:0000256" key="2">
    <source>
        <dbReference type="ARBA" id="ARBA00022679"/>
    </source>
</evidence>
<dbReference type="PROSITE" id="PS00301">
    <property type="entry name" value="G_TR_1"/>
    <property type="match status" value="1"/>
</dbReference>
<evidence type="ECO:0000256" key="3">
    <source>
        <dbReference type="ARBA" id="ARBA00022695"/>
    </source>
</evidence>
<dbReference type="InterPro" id="IPR027417">
    <property type="entry name" value="P-loop_NTPase"/>
</dbReference>
<dbReference type="EMBL" id="WTVN01000005">
    <property type="protein sequence ID" value="NMG43188.1"/>
    <property type="molecule type" value="Genomic_DNA"/>
</dbReference>
<dbReference type="CDD" id="cd04166">
    <property type="entry name" value="CysN_ATPS"/>
    <property type="match status" value="1"/>
</dbReference>
<comment type="caution">
    <text evidence="8">The sequence shown here is derived from an EMBL/GenBank/DDBJ whole genome shotgun (WGS) entry which is preliminary data.</text>
</comment>
<keyword evidence="9" id="KW-1185">Reference proteome</keyword>
<dbReference type="SUPFAM" id="SSF50447">
    <property type="entry name" value="Translation proteins"/>
    <property type="match status" value="1"/>
</dbReference>
<evidence type="ECO:0000256" key="1">
    <source>
        <dbReference type="ARBA" id="ARBA00012391"/>
    </source>
</evidence>